<dbReference type="Pfam" id="PF14065">
    <property type="entry name" value="Pvc16_N"/>
    <property type="match status" value="1"/>
</dbReference>
<feature type="domain" description="Pvc16 N-terminal" evidence="1">
    <location>
        <begin position="5"/>
        <end position="188"/>
    </location>
</feature>
<dbReference type="Proteomes" id="UP000028547">
    <property type="component" value="Unassembled WGS sequence"/>
</dbReference>
<protein>
    <recommendedName>
        <fullName evidence="1">Pvc16 N-terminal domain-containing protein</fullName>
    </recommendedName>
</protein>
<evidence type="ECO:0000313" key="3">
    <source>
        <dbReference type="Proteomes" id="UP000028547"/>
    </source>
</evidence>
<reference evidence="2 3" key="1">
    <citation type="submission" date="2014-07" db="EMBL/GenBank/DDBJ databases">
        <title>Draft Genome Sequence of Gephyronic Acid Producer, Cystobacter violaceus Strain Cb vi76.</title>
        <authorList>
            <person name="Stevens D.C."/>
            <person name="Young J."/>
            <person name="Carmichael R."/>
            <person name="Tan J."/>
            <person name="Taylor R.E."/>
        </authorList>
    </citation>
    <scope>NUCLEOTIDE SEQUENCE [LARGE SCALE GENOMIC DNA]</scope>
    <source>
        <strain evidence="2 3">Cb vi76</strain>
    </source>
</reference>
<evidence type="ECO:0000259" key="1">
    <source>
        <dbReference type="Pfam" id="PF14065"/>
    </source>
</evidence>
<proteinExistence type="predicted"/>
<evidence type="ECO:0000313" key="2">
    <source>
        <dbReference type="EMBL" id="KFA94834.1"/>
    </source>
</evidence>
<comment type="caution">
    <text evidence="2">The sequence shown here is derived from an EMBL/GenBank/DDBJ whole genome shotgun (WGS) entry which is preliminary data.</text>
</comment>
<accession>A0A084T299</accession>
<name>A0A084T299_9BACT</name>
<gene>
    <name evidence="2" type="ORF">Q664_00245</name>
</gene>
<dbReference type="AlphaFoldDB" id="A0A084T299"/>
<sequence length="194" mass="22053">MLQDLDKTLQVLLTRELPEEFVRGEYPVSVSFMTPDESFPPQSLVLPAVNLFLFEVHENRGLRSCEPQLERQDDGSVRKRPAPARVDCHYLITVYARDGVPNPELYEHHLLGAVLRVLLCYRQLPAELVQGSLKDHEPPVRARALEATSRQYGLEVWHALKGKPRATLHYVLTLSLDLRPSEEMGHVVQEVGLS</sequence>
<organism evidence="2 3">
    <name type="scientific">Archangium violaceum Cb vi76</name>
    <dbReference type="NCBI Taxonomy" id="1406225"/>
    <lineage>
        <taxon>Bacteria</taxon>
        <taxon>Pseudomonadati</taxon>
        <taxon>Myxococcota</taxon>
        <taxon>Myxococcia</taxon>
        <taxon>Myxococcales</taxon>
        <taxon>Cystobacterineae</taxon>
        <taxon>Archangiaceae</taxon>
        <taxon>Archangium</taxon>
    </lineage>
</organism>
<dbReference type="EMBL" id="JPMI01000003">
    <property type="protein sequence ID" value="KFA94834.1"/>
    <property type="molecule type" value="Genomic_DNA"/>
</dbReference>
<dbReference type="InterPro" id="IPR025351">
    <property type="entry name" value="Pvc16_N"/>
</dbReference>